<comment type="subcellular location">
    <subcellularLocation>
        <location evidence="1">Nucleus</location>
    </subcellularLocation>
</comment>
<dbReference type="InterPro" id="IPR003021">
    <property type="entry name" value="Rad1_Rec1_Rad17"/>
</dbReference>
<dbReference type="Proteomes" id="UP000009046">
    <property type="component" value="Unassembled WGS sequence"/>
</dbReference>
<evidence type="ECO:0000313" key="7">
    <source>
        <dbReference type="EnsemblMetazoa" id="PHUM246580-PA"/>
    </source>
</evidence>
<dbReference type="GeneID" id="8230826"/>
<dbReference type="PRINTS" id="PR01246">
    <property type="entry name" value="RAD1REPAIR"/>
</dbReference>
<dbReference type="KEGG" id="phu:Phum_PHUM246580"/>
<dbReference type="AlphaFoldDB" id="E0VJJ7"/>
<dbReference type="EMBL" id="DS235222">
    <property type="protein sequence ID" value="EEB13553.1"/>
    <property type="molecule type" value="Genomic_DNA"/>
</dbReference>
<comment type="similarity">
    <text evidence="2">Belongs to the rad1 family.</text>
</comment>
<proteinExistence type="inferred from homology"/>
<dbReference type="VEuPathDB" id="VectorBase:PHUM246580"/>
<evidence type="ECO:0000256" key="2">
    <source>
        <dbReference type="ARBA" id="ARBA00010991"/>
    </source>
</evidence>
<reference evidence="6" key="2">
    <citation type="submission" date="2007-04" db="EMBL/GenBank/DDBJ databases">
        <title>The genome of the human body louse.</title>
        <authorList>
            <consortium name="The Human Body Louse Genome Consortium"/>
            <person name="Kirkness E."/>
            <person name="Walenz B."/>
            <person name="Hass B."/>
            <person name="Bruggner R."/>
            <person name="Strausberg R."/>
        </authorList>
    </citation>
    <scope>NUCLEOTIDE SEQUENCE</scope>
    <source>
        <strain evidence="6">USDA</strain>
    </source>
</reference>
<dbReference type="PANTHER" id="PTHR10870:SF0">
    <property type="entry name" value="CELL CYCLE CHECKPOINT PROTEIN RAD1"/>
    <property type="match status" value="1"/>
</dbReference>
<dbReference type="CDD" id="cd00577">
    <property type="entry name" value="PCNA"/>
    <property type="match status" value="1"/>
</dbReference>
<dbReference type="OMA" id="WSQAYKF"/>
<gene>
    <name evidence="7" type="primary">8230826</name>
    <name evidence="6" type="ORF">Phum_PHUM246580</name>
</gene>
<dbReference type="RefSeq" id="XP_002426291.1">
    <property type="nucleotide sequence ID" value="XM_002426246.1"/>
</dbReference>
<evidence type="ECO:0000256" key="5">
    <source>
        <dbReference type="ARBA" id="ARBA00023242"/>
    </source>
</evidence>
<reference evidence="7" key="3">
    <citation type="submission" date="2021-02" db="UniProtKB">
        <authorList>
            <consortium name="EnsemblMetazoa"/>
        </authorList>
    </citation>
    <scope>IDENTIFICATION</scope>
    <source>
        <strain evidence="7">USDA</strain>
    </source>
</reference>
<sequence length="288" mass="32234">MAVTVHEEFNSDISFGAKTYDIKVINHLLRAVKIKDNAVFYCTREGIKVTVEDRKCLQANAYLEVALFDEYKICVKSNVDFVKFTGNLHVILDCLSILHNSTSGGLTALIITYKGEGHPIKLLMEDNGIITDCQIKTFNYEPVLNFDFQSSVSINKVVLFSDSFKEVLNDLDTSSTTLKISISPDPSKFKLTTFGNGFTSETDVPSECEMVDAFHCSNYCEHSYKLSHLKPALKHLPGSLKISLQINETGILCLQYMIVDDGGQSCFVEYFCLPVFKPTEKSLSIQND</sequence>
<dbReference type="GO" id="GO:0030896">
    <property type="term" value="C:checkpoint clamp complex"/>
    <property type="evidence" value="ECO:0007669"/>
    <property type="project" value="TreeGrafter"/>
</dbReference>
<dbReference type="GO" id="GO:0008311">
    <property type="term" value="F:double-stranded DNA 3'-5' DNA exonuclease activity"/>
    <property type="evidence" value="ECO:0007669"/>
    <property type="project" value="UniProtKB-EC"/>
</dbReference>
<dbReference type="FunCoup" id="E0VJJ7">
    <property type="interactions" value="1553"/>
</dbReference>
<dbReference type="SUPFAM" id="SSF55979">
    <property type="entry name" value="DNA clamp"/>
    <property type="match status" value="1"/>
</dbReference>
<dbReference type="GO" id="GO:0006281">
    <property type="term" value="P:DNA repair"/>
    <property type="evidence" value="ECO:0007669"/>
    <property type="project" value="UniProtKB-KW"/>
</dbReference>
<dbReference type="InParanoid" id="E0VJJ7"/>
<reference evidence="6" key="1">
    <citation type="submission" date="2007-04" db="EMBL/GenBank/DDBJ databases">
        <title>Annotation of Pediculus humanus corporis strain USDA.</title>
        <authorList>
            <person name="Kirkness E."/>
            <person name="Hannick L."/>
            <person name="Hass B."/>
            <person name="Bruggner R."/>
            <person name="Lawson D."/>
            <person name="Bidwell S."/>
            <person name="Joardar V."/>
            <person name="Caler E."/>
            <person name="Walenz B."/>
            <person name="Inman J."/>
            <person name="Schobel S."/>
            <person name="Galinsky K."/>
            <person name="Amedeo P."/>
            <person name="Strausberg R."/>
        </authorList>
    </citation>
    <scope>NUCLEOTIDE SEQUENCE</scope>
    <source>
        <strain evidence="6">USDA</strain>
    </source>
</reference>
<keyword evidence="4" id="KW-0234">DNA repair</keyword>
<dbReference type="Gene3D" id="3.70.10.10">
    <property type="match status" value="1"/>
</dbReference>
<dbReference type="STRING" id="121224.E0VJJ7"/>
<dbReference type="HOGENOM" id="CLU_035332_2_1_1"/>
<accession>E0VJJ7</accession>
<dbReference type="EnsemblMetazoa" id="PHUM246580-RA">
    <property type="protein sequence ID" value="PHUM246580-PA"/>
    <property type="gene ID" value="PHUM246580"/>
</dbReference>
<keyword evidence="5" id="KW-0539">Nucleus</keyword>
<dbReference type="OrthoDB" id="337581at2759"/>
<dbReference type="Pfam" id="PF02144">
    <property type="entry name" value="Rad1"/>
    <property type="match status" value="1"/>
</dbReference>
<organism>
    <name type="scientific">Pediculus humanus subsp. corporis</name>
    <name type="common">Body louse</name>
    <dbReference type="NCBI Taxonomy" id="121224"/>
    <lineage>
        <taxon>Eukaryota</taxon>
        <taxon>Metazoa</taxon>
        <taxon>Ecdysozoa</taxon>
        <taxon>Arthropoda</taxon>
        <taxon>Hexapoda</taxon>
        <taxon>Insecta</taxon>
        <taxon>Pterygota</taxon>
        <taxon>Neoptera</taxon>
        <taxon>Paraneoptera</taxon>
        <taxon>Psocodea</taxon>
        <taxon>Troctomorpha</taxon>
        <taxon>Phthiraptera</taxon>
        <taxon>Anoplura</taxon>
        <taxon>Pediculidae</taxon>
        <taxon>Pediculus</taxon>
    </lineage>
</organism>
<evidence type="ECO:0000256" key="4">
    <source>
        <dbReference type="ARBA" id="ARBA00023204"/>
    </source>
</evidence>
<evidence type="ECO:0000313" key="6">
    <source>
        <dbReference type="EMBL" id="EEB13553.1"/>
    </source>
</evidence>
<dbReference type="PRINTS" id="PR01245">
    <property type="entry name" value="RAD1REC1"/>
</dbReference>
<keyword evidence="3" id="KW-0227">DNA damage</keyword>
<dbReference type="InterPro" id="IPR046938">
    <property type="entry name" value="DNA_clamp_sf"/>
</dbReference>
<keyword evidence="8" id="KW-1185">Reference proteome</keyword>
<evidence type="ECO:0000313" key="8">
    <source>
        <dbReference type="Proteomes" id="UP000009046"/>
    </source>
</evidence>
<dbReference type="GO" id="GO:0000077">
    <property type="term" value="P:DNA damage checkpoint signaling"/>
    <property type="evidence" value="ECO:0007669"/>
    <property type="project" value="InterPro"/>
</dbReference>
<dbReference type="InterPro" id="IPR003011">
    <property type="entry name" value="Cell_cycle_checkpoint_Rad1"/>
</dbReference>
<evidence type="ECO:0000256" key="3">
    <source>
        <dbReference type="ARBA" id="ARBA00022763"/>
    </source>
</evidence>
<name>E0VJJ7_PEDHC</name>
<evidence type="ECO:0000256" key="1">
    <source>
        <dbReference type="ARBA" id="ARBA00004123"/>
    </source>
</evidence>
<dbReference type="EC" id="3.1.11.2" evidence="6"/>
<dbReference type="PANTHER" id="PTHR10870">
    <property type="entry name" value="CELL CYCLE CHECKPOINT PROTEIN RAD1"/>
    <property type="match status" value="1"/>
</dbReference>
<dbReference type="CTD" id="8230826"/>
<dbReference type="EMBL" id="AAZO01002853">
    <property type="status" value="NOT_ANNOTATED_CDS"/>
    <property type="molecule type" value="Genomic_DNA"/>
</dbReference>
<dbReference type="eggNOG" id="KOG3194">
    <property type="taxonomic scope" value="Eukaryota"/>
</dbReference>
<keyword evidence="6" id="KW-0378">Hydrolase</keyword>
<protein>
    <submittedName>
        <fullName evidence="6 7">Cell cycle checkpoint protein RAD1, putative</fullName>
        <ecNumber evidence="6">3.1.11.2</ecNumber>
    </submittedName>
</protein>